<protein>
    <submittedName>
        <fullName evidence="1">Uncharacterized protein</fullName>
    </submittedName>
</protein>
<sequence>MGMPMYAQLFEKEATVGADANAFDTNAEAAQPQSAAGPDRVQRQVGYTRLPFLGAHISGLPAPTVEELGIEWIHDVCHRLWMYRSADHFEPDITVPIAESQWRETRALSGSTAESLMLGTAALIEIAWLERGLQQGKVAPRMGLGQRYYADTVCETSIAVGHRLINLIARVLRTDAATQQRMATHGVGGKKVLKWLGPGYKPFNSTDRGAWLSLNEVTLNALRDVAPAGQGDVAAAVNRLADLEASPEWGDAFEHRAENFHRWRLEHEYVAGVDQVSGNARDVYDHTNQIVTGKRYGGYNDVRYSAADGLGDQAVVRARTGLVATAHAADDVLQHILDALPDLTKGCWIELGTSTITSGRGGRRRS</sequence>
<dbReference type="Proteomes" id="UP000321424">
    <property type="component" value="Unassembled WGS sequence"/>
</dbReference>
<organism evidence="1 2">
    <name type="scientific">Nocardia ninae NBRC 108245</name>
    <dbReference type="NCBI Taxonomy" id="1210091"/>
    <lineage>
        <taxon>Bacteria</taxon>
        <taxon>Bacillati</taxon>
        <taxon>Actinomycetota</taxon>
        <taxon>Actinomycetes</taxon>
        <taxon>Mycobacteriales</taxon>
        <taxon>Nocardiaceae</taxon>
        <taxon>Nocardia</taxon>
    </lineage>
</organism>
<accession>A0A511MCT1</accession>
<reference evidence="1 2" key="1">
    <citation type="submission" date="2019-07" db="EMBL/GenBank/DDBJ databases">
        <title>Whole genome shotgun sequence of Nocardia ninae NBRC 108245.</title>
        <authorList>
            <person name="Hosoyama A."/>
            <person name="Uohara A."/>
            <person name="Ohji S."/>
            <person name="Ichikawa N."/>
        </authorList>
    </citation>
    <scope>NUCLEOTIDE SEQUENCE [LARGE SCALE GENOMIC DNA]</scope>
    <source>
        <strain evidence="1 2">NBRC 108245</strain>
    </source>
</reference>
<dbReference type="EMBL" id="BJXA01000016">
    <property type="protein sequence ID" value="GEM38462.1"/>
    <property type="molecule type" value="Genomic_DNA"/>
</dbReference>
<proteinExistence type="predicted"/>
<comment type="caution">
    <text evidence="1">The sequence shown here is derived from an EMBL/GenBank/DDBJ whole genome shotgun (WGS) entry which is preliminary data.</text>
</comment>
<evidence type="ECO:0000313" key="1">
    <source>
        <dbReference type="EMBL" id="GEM38462.1"/>
    </source>
</evidence>
<gene>
    <name evidence="1" type="ORF">NN4_29810</name>
</gene>
<evidence type="ECO:0000313" key="2">
    <source>
        <dbReference type="Proteomes" id="UP000321424"/>
    </source>
</evidence>
<dbReference type="AlphaFoldDB" id="A0A511MCT1"/>
<name>A0A511MCT1_9NOCA</name>
<keyword evidence="2" id="KW-1185">Reference proteome</keyword>